<evidence type="ECO:0000313" key="6">
    <source>
        <dbReference type="Proteomes" id="UP000694405"/>
    </source>
</evidence>
<feature type="region of interest" description="Disordered" evidence="2">
    <location>
        <begin position="61"/>
        <end position="175"/>
    </location>
</feature>
<dbReference type="Proteomes" id="UP000694405">
    <property type="component" value="Chromosome 14"/>
</dbReference>
<proteinExistence type="inferred from homology"/>
<accession>A0A8V5GRC9</accession>
<feature type="compositionally biased region" description="Gly residues" evidence="2">
    <location>
        <begin position="240"/>
        <end position="249"/>
    </location>
</feature>
<sequence length="282" mass="29623">MPQSGCRGQKTPEHPAAPALVPPRRGPGAQLSTSPPGGGGGRTGSAVERLEADKAKYVKSVQVMSRRQEPALRSRSPWLCSPGAQRALGRQQRGQSPGLRRGLRPEPLSHRQGRDCPDGDKENTEGSARPLCQGPGERPPAAQSPEPPVPTEEEEEGRTPGAGSGGGSSGIAVPGGSVVQKPALALRVSLPLSEQERFFNCCGLDRALVELLGRDRFVPGGWDNGRNLLHGSCESEPGQASGGSDGEVGPGQEEQDARLGSAVSVVERNARIIKWLYDCSRA</sequence>
<dbReference type="PANTHER" id="PTHR14758">
    <property type="entry name" value="AGAP005440-PA"/>
    <property type="match status" value="1"/>
</dbReference>
<protein>
    <submittedName>
        <fullName evidence="5">Uncharacterized protein</fullName>
    </submittedName>
</protein>
<organism evidence="5 6">
    <name type="scientific">Melopsittacus undulatus</name>
    <name type="common">Budgerigar</name>
    <name type="synonym">Psittacus undulatus</name>
    <dbReference type="NCBI Taxonomy" id="13146"/>
    <lineage>
        <taxon>Eukaryota</taxon>
        <taxon>Metazoa</taxon>
        <taxon>Chordata</taxon>
        <taxon>Craniata</taxon>
        <taxon>Vertebrata</taxon>
        <taxon>Euteleostomi</taxon>
        <taxon>Archelosauria</taxon>
        <taxon>Archosauria</taxon>
        <taxon>Dinosauria</taxon>
        <taxon>Saurischia</taxon>
        <taxon>Theropoda</taxon>
        <taxon>Coelurosauria</taxon>
        <taxon>Aves</taxon>
        <taxon>Neognathae</taxon>
        <taxon>Neoaves</taxon>
        <taxon>Telluraves</taxon>
        <taxon>Australaves</taxon>
        <taxon>Psittaciformes</taxon>
        <taxon>Psittaculidae</taxon>
        <taxon>Melopsittacus</taxon>
    </lineage>
</organism>
<dbReference type="InterPro" id="IPR025740">
    <property type="entry name" value="FAM110"/>
</dbReference>
<evidence type="ECO:0000256" key="1">
    <source>
        <dbReference type="ARBA" id="ARBA00010576"/>
    </source>
</evidence>
<dbReference type="InterPro" id="IPR025739">
    <property type="entry name" value="FAM110_N"/>
</dbReference>
<dbReference type="Ensembl" id="ENSMUNT00000032781.1">
    <property type="protein sequence ID" value="ENSMUNP00000029584.1"/>
    <property type="gene ID" value="ENSMUNG00000021562.1"/>
</dbReference>
<comment type="similarity">
    <text evidence="1">Belongs to the FAM110 family.</text>
</comment>
<name>A0A8V5GRC9_MELUD</name>
<reference evidence="5" key="2">
    <citation type="submission" date="2025-08" db="UniProtKB">
        <authorList>
            <consortium name="Ensembl"/>
        </authorList>
    </citation>
    <scope>IDENTIFICATION</scope>
</reference>
<feature type="domain" description="Centrosome-associated FAM110 N-terminal" evidence="4">
    <location>
        <begin position="40"/>
        <end position="88"/>
    </location>
</feature>
<feature type="compositionally biased region" description="Low complexity" evidence="2">
    <location>
        <begin position="83"/>
        <end position="95"/>
    </location>
</feature>
<dbReference type="InterPro" id="IPR025741">
    <property type="entry name" value="FAM110_C"/>
</dbReference>
<keyword evidence="6" id="KW-1185">Reference proteome</keyword>
<evidence type="ECO:0000259" key="3">
    <source>
        <dbReference type="Pfam" id="PF14160"/>
    </source>
</evidence>
<dbReference type="AlphaFoldDB" id="A0A8V5GRC9"/>
<dbReference type="PANTHER" id="PTHR14758:SF3">
    <property type="entry name" value="PROTEIN FAM110D"/>
    <property type="match status" value="1"/>
</dbReference>
<feature type="domain" description="Centrosome-associated FAM110 C-terminal" evidence="3">
    <location>
        <begin position="180"/>
        <end position="282"/>
    </location>
</feature>
<feature type="compositionally biased region" description="Gly residues" evidence="2">
    <location>
        <begin position="160"/>
        <end position="169"/>
    </location>
</feature>
<reference evidence="5" key="3">
    <citation type="submission" date="2025-09" db="UniProtKB">
        <authorList>
            <consortium name="Ensembl"/>
        </authorList>
    </citation>
    <scope>IDENTIFICATION</scope>
</reference>
<evidence type="ECO:0000256" key="2">
    <source>
        <dbReference type="SAM" id="MobiDB-lite"/>
    </source>
</evidence>
<evidence type="ECO:0000313" key="5">
    <source>
        <dbReference type="Ensembl" id="ENSMUNP00000029584.1"/>
    </source>
</evidence>
<dbReference type="Pfam" id="PF14161">
    <property type="entry name" value="FAM110_N"/>
    <property type="match status" value="1"/>
</dbReference>
<feature type="region of interest" description="Disordered" evidence="2">
    <location>
        <begin position="1"/>
        <end position="47"/>
    </location>
</feature>
<feature type="compositionally biased region" description="Basic and acidic residues" evidence="2">
    <location>
        <begin position="103"/>
        <end position="124"/>
    </location>
</feature>
<dbReference type="Pfam" id="PF14160">
    <property type="entry name" value="FAM110_C"/>
    <property type="match status" value="1"/>
</dbReference>
<evidence type="ECO:0000259" key="4">
    <source>
        <dbReference type="Pfam" id="PF14161"/>
    </source>
</evidence>
<reference evidence="5" key="1">
    <citation type="submission" date="2020-03" db="EMBL/GenBank/DDBJ databases">
        <title>Melopsittacus undulatus (budgerigar) genome, bMelUnd1, maternal haplotype with Z.</title>
        <authorList>
            <person name="Gedman G."/>
            <person name="Mountcastle J."/>
            <person name="Haase B."/>
            <person name="Formenti G."/>
            <person name="Wright T."/>
            <person name="Apodaca J."/>
            <person name="Pelan S."/>
            <person name="Chow W."/>
            <person name="Rhie A."/>
            <person name="Howe K."/>
            <person name="Fedrigo O."/>
            <person name="Jarvis E.D."/>
        </authorList>
    </citation>
    <scope>NUCLEOTIDE SEQUENCE [LARGE SCALE GENOMIC DNA]</scope>
</reference>
<feature type="region of interest" description="Disordered" evidence="2">
    <location>
        <begin position="234"/>
        <end position="259"/>
    </location>
</feature>